<dbReference type="Proteomes" id="UP001605036">
    <property type="component" value="Unassembled WGS sequence"/>
</dbReference>
<organism evidence="3 4">
    <name type="scientific">Riccia fluitans</name>
    <dbReference type="NCBI Taxonomy" id="41844"/>
    <lineage>
        <taxon>Eukaryota</taxon>
        <taxon>Viridiplantae</taxon>
        <taxon>Streptophyta</taxon>
        <taxon>Embryophyta</taxon>
        <taxon>Marchantiophyta</taxon>
        <taxon>Marchantiopsida</taxon>
        <taxon>Marchantiidae</taxon>
        <taxon>Marchantiales</taxon>
        <taxon>Ricciaceae</taxon>
        <taxon>Riccia</taxon>
    </lineage>
</organism>
<evidence type="ECO:0000256" key="1">
    <source>
        <dbReference type="SAM" id="MobiDB-lite"/>
    </source>
</evidence>
<evidence type="ECO:0000313" key="4">
    <source>
        <dbReference type="Proteomes" id="UP001605036"/>
    </source>
</evidence>
<feature type="transmembrane region" description="Helical" evidence="2">
    <location>
        <begin position="188"/>
        <end position="213"/>
    </location>
</feature>
<name>A0ABD1XH97_9MARC</name>
<sequence>MYSDAVKPSHNPHNRMRISVFAAGDSSKAPVSSCQSMDDAFRRRGRAAAARSRAVLKFKPRRLEERGGRREFLFIPVLENIKRRREYNRVYSLGSEQLEPISNFQLPKRSRRTDLSWRRPRIALLSWNSLNVISFKRHDGDLDRVGFCSRFSSLEKLQKTAPILQPKLLKGRRERMMFMTNALPADTYWITVFQAVGVSVLMALAAVISGVVINIGLEIKAIKEFVELEKKGEFREEDYELVPDDDFGGFESEEALYIFTNKDLSGNRPARNRPVRELQEAELHEVNSEK</sequence>
<keyword evidence="2" id="KW-1133">Transmembrane helix</keyword>
<gene>
    <name evidence="3" type="ORF">R1flu_025961</name>
</gene>
<reference evidence="3 4" key="1">
    <citation type="submission" date="2024-09" db="EMBL/GenBank/DDBJ databases">
        <title>Chromosome-scale assembly of Riccia fluitans.</title>
        <authorList>
            <person name="Paukszto L."/>
            <person name="Sawicki J."/>
            <person name="Karawczyk K."/>
            <person name="Piernik-Szablinska J."/>
            <person name="Szczecinska M."/>
            <person name="Mazdziarz M."/>
        </authorList>
    </citation>
    <scope>NUCLEOTIDE SEQUENCE [LARGE SCALE GENOMIC DNA]</scope>
    <source>
        <strain evidence="3">Rf_01</strain>
        <tissue evidence="3">Aerial parts of the thallus</tissue>
    </source>
</reference>
<keyword evidence="4" id="KW-1185">Reference proteome</keyword>
<keyword evidence="2" id="KW-0812">Transmembrane</keyword>
<evidence type="ECO:0000313" key="3">
    <source>
        <dbReference type="EMBL" id="KAL2603143.1"/>
    </source>
</evidence>
<keyword evidence="2" id="KW-0472">Membrane</keyword>
<protein>
    <submittedName>
        <fullName evidence="3">Uncharacterized protein</fullName>
    </submittedName>
</protein>
<evidence type="ECO:0000256" key="2">
    <source>
        <dbReference type="SAM" id="Phobius"/>
    </source>
</evidence>
<dbReference type="AlphaFoldDB" id="A0ABD1XH97"/>
<dbReference type="EMBL" id="JBHFFA010000047">
    <property type="protein sequence ID" value="KAL2603143.1"/>
    <property type="molecule type" value="Genomic_DNA"/>
</dbReference>
<feature type="region of interest" description="Disordered" evidence="1">
    <location>
        <begin position="264"/>
        <end position="290"/>
    </location>
</feature>
<proteinExistence type="predicted"/>
<comment type="caution">
    <text evidence="3">The sequence shown here is derived from an EMBL/GenBank/DDBJ whole genome shotgun (WGS) entry which is preliminary data.</text>
</comment>
<accession>A0ABD1XH97</accession>
<feature type="compositionally biased region" description="Basic and acidic residues" evidence="1">
    <location>
        <begin position="274"/>
        <end position="290"/>
    </location>
</feature>